<evidence type="ECO:0000313" key="2">
    <source>
        <dbReference type="Proteomes" id="UP000298735"/>
    </source>
</evidence>
<evidence type="ECO:0000313" key="1">
    <source>
        <dbReference type="EMBL" id="UYZ09010.1"/>
    </source>
</evidence>
<sequence length="156" mass="17347">MSLNLAANTLILLEKMLPIFGNSVSAVFYGVIQRDDTLSDALFSFPDNIPFFVIPWEQIPTHAFRDRRAHLFGPKYTHGCTYNSSSKLSDFPQPRCGQARVAYVPAKTQSWTSCLLRLSTVSCMGETRARPNSGFDSRQANVCLPDYAPSVLASHL</sequence>
<dbReference type="KEGG" id="asal:CFBP5507_14890"/>
<reference evidence="1" key="1">
    <citation type="submission" date="2022-10" db="EMBL/GenBank/DDBJ databases">
        <title>Complete genome sequence of Agrobacterium salinitolerans CFBP5507.</title>
        <authorList>
            <person name="Tchabashvili S."/>
            <person name="Yen H.-C."/>
            <person name="Haryono M."/>
            <person name="Lin Y.-C."/>
            <person name="Lai E.-M."/>
            <person name="Kuo C.-H."/>
        </authorList>
    </citation>
    <scope>NUCLEOTIDE SEQUENCE</scope>
    <source>
        <strain evidence="1">CFBP5507</strain>
    </source>
</reference>
<protein>
    <submittedName>
        <fullName evidence="1">Uncharacterized protein</fullName>
    </submittedName>
</protein>
<dbReference type="AlphaFoldDB" id="A0A4Z1QSA7"/>
<proteinExistence type="predicted"/>
<dbReference type="EMBL" id="CP109969">
    <property type="protein sequence ID" value="UYZ09010.1"/>
    <property type="molecule type" value="Genomic_DNA"/>
</dbReference>
<organism evidence="1 2">
    <name type="scientific">Agrobacterium salinitolerans</name>
    <dbReference type="NCBI Taxonomy" id="1183413"/>
    <lineage>
        <taxon>Bacteria</taxon>
        <taxon>Pseudomonadati</taxon>
        <taxon>Pseudomonadota</taxon>
        <taxon>Alphaproteobacteria</taxon>
        <taxon>Hyphomicrobiales</taxon>
        <taxon>Rhizobiaceae</taxon>
        <taxon>Rhizobium/Agrobacterium group</taxon>
        <taxon>Agrobacterium</taxon>
    </lineage>
</organism>
<dbReference type="RefSeq" id="WP_137411261.1">
    <property type="nucleotide sequence ID" value="NZ_CP109969.1"/>
</dbReference>
<gene>
    <name evidence="1" type="ORF">CFBP5507_14890</name>
</gene>
<name>A0A4Z1QSA7_9HYPH</name>
<accession>A0A4Z1QSA7</accession>
<dbReference type="Proteomes" id="UP000298735">
    <property type="component" value="Chromosome Linear"/>
</dbReference>